<dbReference type="GO" id="GO:0009306">
    <property type="term" value="P:protein secretion"/>
    <property type="evidence" value="ECO:0007669"/>
    <property type="project" value="UniProtKB-UniRule"/>
</dbReference>
<evidence type="ECO:0000256" key="1">
    <source>
        <dbReference type="ARBA" id="ARBA00004370"/>
    </source>
</evidence>
<evidence type="ECO:0000313" key="10">
    <source>
        <dbReference type="EMBL" id="OGC33720.1"/>
    </source>
</evidence>
<sequence length="64" mass="7649">MKNIFEQLVKFIKETRAETRKVVWPDRRYVMVATVIILVLVFITGAYISLIDFIFSKVFRLLLR</sequence>
<feature type="transmembrane region" description="Helical" evidence="9">
    <location>
        <begin position="29"/>
        <end position="55"/>
    </location>
</feature>
<gene>
    <name evidence="9" type="primary">secE</name>
    <name evidence="10" type="ORF">A2462_00370</name>
</gene>
<dbReference type="Pfam" id="PF00584">
    <property type="entry name" value="SecE"/>
    <property type="match status" value="1"/>
</dbReference>
<protein>
    <recommendedName>
        <fullName evidence="9">Protein translocase subunit SecE</fullName>
    </recommendedName>
</protein>
<dbReference type="InterPro" id="IPR001901">
    <property type="entry name" value="Translocase_SecE/Sec61-g"/>
</dbReference>
<dbReference type="Proteomes" id="UP000177309">
    <property type="component" value="Unassembled WGS sequence"/>
</dbReference>
<dbReference type="AlphaFoldDB" id="A0A1F4TMI1"/>
<name>A0A1F4TMI1_UNCSA</name>
<dbReference type="GO" id="GO:0005886">
    <property type="term" value="C:plasma membrane"/>
    <property type="evidence" value="ECO:0007669"/>
    <property type="project" value="UniProtKB-SubCell"/>
</dbReference>
<dbReference type="InterPro" id="IPR005807">
    <property type="entry name" value="SecE_bac"/>
</dbReference>
<dbReference type="PANTHER" id="PTHR33910:SF1">
    <property type="entry name" value="PROTEIN TRANSLOCASE SUBUNIT SECE"/>
    <property type="match status" value="1"/>
</dbReference>
<keyword evidence="8 9" id="KW-0472">Membrane</keyword>
<evidence type="ECO:0000256" key="5">
    <source>
        <dbReference type="ARBA" id="ARBA00022927"/>
    </source>
</evidence>
<dbReference type="HAMAP" id="MF_00422">
    <property type="entry name" value="SecE"/>
    <property type="match status" value="1"/>
</dbReference>
<dbReference type="EMBL" id="MEUI01000028">
    <property type="protein sequence ID" value="OGC33720.1"/>
    <property type="molecule type" value="Genomic_DNA"/>
</dbReference>
<evidence type="ECO:0000256" key="3">
    <source>
        <dbReference type="ARBA" id="ARBA00022475"/>
    </source>
</evidence>
<dbReference type="Gene3D" id="1.20.5.1030">
    <property type="entry name" value="Preprotein translocase secy subunit"/>
    <property type="match status" value="1"/>
</dbReference>
<evidence type="ECO:0000256" key="4">
    <source>
        <dbReference type="ARBA" id="ARBA00022692"/>
    </source>
</evidence>
<evidence type="ECO:0000256" key="8">
    <source>
        <dbReference type="ARBA" id="ARBA00023136"/>
    </source>
</evidence>
<comment type="function">
    <text evidence="9">Essential subunit of the Sec protein translocation channel SecYEG. Clamps together the 2 halves of SecY. May contact the channel plug during translocation.</text>
</comment>
<evidence type="ECO:0000256" key="6">
    <source>
        <dbReference type="ARBA" id="ARBA00022989"/>
    </source>
</evidence>
<evidence type="ECO:0000313" key="11">
    <source>
        <dbReference type="Proteomes" id="UP000177309"/>
    </source>
</evidence>
<keyword evidence="7 9" id="KW-0811">Translocation</keyword>
<comment type="subcellular location">
    <subcellularLocation>
        <location evidence="9">Cell membrane</location>
        <topology evidence="9">Single-pass membrane protein</topology>
    </subcellularLocation>
    <subcellularLocation>
        <location evidence="1">Membrane</location>
    </subcellularLocation>
</comment>
<keyword evidence="6 9" id="KW-1133">Transmembrane helix</keyword>
<evidence type="ECO:0000256" key="9">
    <source>
        <dbReference type="HAMAP-Rule" id="MF_00422"/>
    </source>
</evidence>
<dbReference type="InterPro" id="IPR038379">
    <property type="entry name" value="SecE_sf"/>
</dbReference>
<dbReference type="GO" id="GO:0006605">
    <property type="term" value="P:protein targeting"/>
    <property type="evidence" value="ECO:0007669"/>
    <property type="project" value="UniProtKB-UniRule"/>
</dbReference>
<keyword evidence="2 9" id="KW-0813">Transport</keyword>
<accession>A0A1F4TMI1</accession>
<dbReference type="NCBIfam" id="TIGR00964">
    <property type="entry name" value="secE_bact"/>
    <property type="match status" value="1"/>
</dbReference>
<organism evidence="10 11">
    <name type="scientific">candidate division WOR-1 bacterium RIFOXYC2_FULL_41_25</name>
    <dbReference type="NCBI Taxonomy" id="1802586"/>
    <lineage>
        <taxon>Bacteria</taxon>
        <taxon>Bacillati</taxon>
        <taxon>Saganbacteria</taxon>
    </lineage>
</organism>
<evidence type="ECO:0000256" key="2">
    <source>
        <dbReference type="ARBA" id="ARBA00022448"/>
    </source>
</evidence>
<comment type="subunit">
    <text evidence="9">Component of the Sec protein translocase complex. Heterotrimer consisting of SecY, SecE and SecG subunits. The heterotrimers can form oligomers, although 1 heterotrimer is thought to be able to translocate proteins. Interacts with the ribosome. Interacts with SecDF, and other proteins may be involved. Interacts with SecA.</text>
</comment>
<dbReference type="PANTHER" id="PTHR33910">
    <property type="entry name" value="PROTEIN TRANSLOCASE SUBUNIT SECE"/>
    <property type="match status" value="1"/>
</dbReference>
<dbReference type="GO" id="GO:0065002">
    <property type="term" value="P:intracellular protein transmembrane transport"/>
    <property type="evidence" value="ECO:0007669"/>
    <property type="project" value="UniProtKB-UniRule"/>
</dbReference>
<comment type="similarity">
    <text evidence="9">Belongs to the SecE/SEC61-gamma family.</text>
</comment>
<dbReference type="GO" id="GO:0008320">
    <property type="term" value="F:protein transmembrane transporter activity"/>
    <property type="evidence" value="ECO:0007669"/>
    <property type="project" value="UniProtKB-UniRule"/>
</dbReference>
<reference evidence="10 11" key="1">
    <citation type="journal article" date="2016" name="Nat. Commun.">
        <title>Thousands of microbial genomes shed light on interconnected biogeochemical processes in an aquifer system.</title>
        <authorList>
            <person name="Anantharaman K."/>
            <person name="Brown C.T."/>
            <person name="Hug L.A."/>
            <person name="Sharon I."/>
            <person name="Castelle C.J."/>
            <person name="Probst A.J."/>
            <person name="Thomas B.C."/>
            <person name="Singh A."/>
            <person name="Wilkins M.J."/>
            <person name="Karaoz U."/>
            <person name="Brodie E.L."/>
            <person name="Williams K.H."/>
            <person name="Hubbard S.S."/>
            <person name="Banfield J.F."/>
        </authorList>
    </citation>
    <scope>NUCLEOTIDE SEQUENCE [LARGE SCALE GENOMIC DNA]</scope>
</reference>
<evidence type="ECO:0000256" key="7">
    <source>
        <dbReference type="ARBA" id="ARBA00023010"/>
    </source>
</evidence>
<keyword evidence="5 9" id="KW-0653">Protein transport</keyword>
<comment type="caution">
    <text evidence="10">The sequence shown here is derived from an EMBL/GenBank/DDBJ whole genome shotgun (WGS) entry which is preliminary data.</text>
</comment>
<proteinExistence type="inferred from homology"/>
<dbReference type="GO" id="GO:0043952">
    <property type="term" value="P:protein transport by the Sec complex"/>
    <property type="evidence" value="ECO:0007669"/>
    <property type="project" value="UniProtKB-UniRule"/>
</dbReference>
<keyword evidence="4 9" id="KW-0812">Transmembrane</keyword>
<keyword evidence="3 9" id="KW-1003">Cell membrane</keyword>